<evidence type="ECO:0000256" key="4">
    <source>
        <dbReference type="ARBA" id="ARBA00022694"/>
    </source>
</evidence>
<dbReference type="AlphaFoldDB" id="A0A4Q7LJF7"/>
<accession>A0A4Q7LJF7</accession>
<dbReference type="SMART" id="SM01144">
    <property type="entry name" value="DTW"/>
    <property type="match status" value="1"/>
</dbReference>
<dbReference type="GO" id="GO:0016432">
    <property type="term" value="F:tRNA-uridine aminocarboxypropyltransferase activity"/>
    <property type="evidence" value="ECO:0007669"/>
    <property type="project" value="UniProtKB-EC"/>
</dbReference>
<dbReference type="Proteomes" id="UP000293433">
    <property type="component" value="Unassembled WGS sequence"/>
</dbReference>
<evidence type="ECO:0000313" key="8">
    <source>
        <dbReference type="Proteomes" id="UP000293433"/>
    </source>
</evidence>
<evidence type="ECO:0000256" key="1">
    <source>
        <dbReference type="ARBA" id="ARBA00012386"/>
    </source>
</evidence>
<dbReference type="Pfam" id="PF03942">
    <property type="entry name" value="DTW"/>
    <property type="match status" value="1"/>
</dbReference>
<keyword evidence="8" id="KW-1185">Reference proteome</keyword>
<dbReference type="PANTHER" id="PTHR21392">
    <property type="entry name" value="TRNA-URIDINE AMINOCARBOXYPROPYLTRANSFERASE 2"/>
    <property type="match status" value="1"/>
</dbReference>
<comment type="similarity">
    <text evidence="5">Belongs to the TDD superfamily. DTWD2 family.</text>
</comment>
<evidence type="ECO:0000256" key="5">
    <source>
        <dbReference type="ARBA" id="ARBA00034489"/>
    </source>
</evidence>
<keyword evidence="2" id="KW-0808">Transferase</keyword>
<sequence length="192" mass="20978">MPRPICSACQRPRPTCLCAWVRPTANTVEVLLLQHPDEAGQAKGSLTLLQRSLRQAEVHWGETLGRPADAGAEGRTVLLYPVTESAPGPLADRSMRPQRVVVLDATWRKSLRMLHLDPALQALPRWPLLAPPPTRYAALRKAARPGQVSTLEATCLALADIEGDAAPYAPLLAAFEGWVAAQAAWRRGMQER</sequence>
<dbReference type="OrthoDB" id="268835at2"/>
<dbReference type="EC" id="2.5.1.25" evidence="1"/>
<proteinExistence type="inferred from homology"/>
<feature type="domain" description="DTW" evidence="6">
    <location>
        <begin position="2"/>
        <end position="187"/>
    </location>
</feature>
<evidence type="ECO:0000256" key="2">
    <source>
        <dbReference type="ARBA" id="ARBA00022679"/>
    </source>
</evidence>
<protein>
    <recommendedName>
        <fullName evidence="1">tRNA-uridine aminocarboxypropyltransferase</fullName>
        <ecNumber evidence="1">2.5.1.25</ecNumber>
    </recommendedName>
</protein>
<evidence type="ECO:0000256" key="3">
    <source>
        <dbReference type="ARBA" id="ARBA00022691"/>
    </source>
</evidence>
<name>A0A4Q7LJF7_9BURK</name>
<keyword evidence="3" id="KW-0949">S-adenosyl-L-methionine</keyword>
<dbReference type="RefSeq" id="WP_130482048.1">
    <property type="nucleotide sequence ID" value="NZ_SGWV01000009.1"/>
</dbReference>
<evidence type="ECO:0000313" key="7">
    <source>
        <dbReference type="EMBL" id="RZS54725.1"/>
    </source>
</evidence>
<gene>
    <name evidence="7" type="ORF">EV685_2207</name>
</gene>
<dbReference type="EMBL" id="SGWV01000009">
    <property type="protein sequence ID" value="RZS54725.1"/>
    <property type="molecule type" value="Genomic_DNA"/>
</dbReference>
<evidence type="ECO:0000259" key="6">
    <source>
        <dbReference type="SMART" id="SM01144"/>
    </source>
</evidence>
<dbReference type="InterPro" id="IPR039262">
    <property type="entry name" value="DTWD2/TAPT"/>
</dbReference>
<organism evidence="7 8">
    <name type="scientific">Sphaerotilus mobilis</name>
    <dbReference type="NCBI Taxonomy" id="47994"/>
    <lineage>
        <taxon>Bacteria</taxon>
        <taxon>Pseudomonadati</taxon>
        <taxon>Pseudomonadota</taxon>
        <taxon>Betaproteobacteria</taxon>
        <taxon>Burkholderiales</taxon>
        <taxon>Sphaerotilaceae</taxon>
        <taxon>Sphaerotilus</taxon>
    </lineage>
</organism>
<dbReference type="GO" id="GO:0008033">
    <property type="term" value="P:tRNA processing"/>
    <property type="evidence" value="ECO:0007669"/>
    <property type="project" value="UniProtKB-KW"/>
</dbReference>
<dbReference type="PANTHER" id="PTHR21392:SF0">
    <property type="entry name" value="TRNA-URIDINE AMINOCARBOXYPROPYLTRANSFERASE 2"/>
    <property type="match status" value="1"/>
</dbReference>
<dbReference type="InterPro" id="IPR005636">
    <property type="entry name" value="DTW"/>
</dbReference>
<comment type="caution">
    <text evidence="7">The sequence shown here is derived from an EMBL/GenBank/DDBJ whole genome shotgun (WGS) entry which is preliminary data.</text>
</comment>
<keyword evidence="4" id="KW-0819">tRNA processing</keyword>
<reference evidence="7 8" key="1">
    <citation type="submission" date="2019-02" db="EMBL/GenBank/DDBJ databases">
        <title>Genomic Encyclopedia of Type Strains, Phase IV (KMG-IV): sequencing the most valuable type-strain genomes for metagenomic binning, comparative biology and taxonomic classification.</title>
        <authorList>
            <person name="Goeker M."/>
        </authorList>
    </citation>
    <scope>NUCLEOTIDE SEQUENCE [LARGE SCALE GENOMIC DNA]</scope>
    <source>
        <strain evidence="7 8">DSM 10617</strain>
    </source>
</reference>